<comment type="caution">
    <text evidence="4">The sequence shown here is derived from an EMBL/GenBank/DDBJ whole genome shotgun (WGS) entry which is preliminary data.</text>
</comment>
<evidence type="ECO:0000259" key="3">
    <source>
        <dbReference type="Pfam" id="PF03816"/>
    </source>
</evidence>
<dbReference type="Pfam" id="PF03816">
    <property type="entry name" value="LytR_cpsA_psr"/>
    <property type="match status" value="1"/>
</dbReference>
<accession>A0A1R1AXG0</accession>
<proteinExistence type="inferred from homology"/>
<evidence type="ECO:0000313" key="4">
    <source>
        <dbReference type="EMBL" id="OME90373.1"/>
    </source>
</evidence>
<dbReference type="STRING" id="1401.BK123_22225"/>
<evidence type="ECO:0000256" key="1">
    <source>
        <dbReference type="ARBA" id="ARBA00006068"/>
    </source>
</evidence>
<evidence type="ECO:0000313" key="5">
    <source>
        <dbReference type="Proteomes" id="UP000187074"/>
    </source>
</evidence>
<reference evidence="4 5" key="1">
    <citation type="submission" date="2016-11" db="EMBL/GenBank/DDBJ databases">
        <title>Paenibacillus species isolates.</title>
        <authorList>
            <person name="Beno S.M."/>
        </authorList>
    </citation>
    <scope>NUCLEOTIDE SEQUENCE [LARGE SCALE GENOMIC DNA]</scope>
    <source>
        <strain evidence="4 5">FSL F4-0100</strain>
    </source>
</reference>
<keyword evidence="2" id="KW-1133">Transmembrane helix</keyword>
<dbReference type="EMBL" id="MRTF01000008">
    <property type="protein sequence ID" value="OME90373.1"/>
    <property type="molecule type" value="Genomic_DNA"/>
</dbReference>
<keyword evidence="2" id="KW-0472">Membrane</keyword>
<dbReference type="Proteomes" id="UP000187074">
    <property type="component" value="Unassembled WGS sequence"/>
</dbReference>
<dbReference type="PANTHER" id="PTHR33392:SF6">
    <property type="entry name" value="POLYISOPRENYL-TEICHOIC ACID--PEPTIDOGLYCAN TEICHOIC ACID TRANSFERASE TAGU"/>
    <property type="match status" value="1"/>
</dbReference>
<dbReference type="AlphaFoldDB" id="A0A1R1AXG0"/>
<name>A0A1R1AXG0_PAELA</name>
<comment type="similarity">
    <text evidence="1">Belongs to the LytR/CpsA/Psr (LCP) family.</text>
</comment>
<protein>
    <submittedName>
        <fullName evidence="4">Transcriptional regulator</fullName>
    </submittedName>
</protein>
<dbReference type="InterPro" id="IPR050922">
    <property type="entry name" value="LytR/CpsA/Psr_CW_biosynth"/>
</dbReference>
<gene>
    <name evidence="4" type="ORF">BK123_22225</name>
</gene>
<dbReference type="NCBIfam" id="TIGR00350">
    <property type="entry name" value="lytR_cpsA_psr"/>
    <property type="match status" value="1"/>
</dbReference>
<dbReference type="PANTHER" id="PTHR33392">
    <property type="entry name" value="POLYISOPRENYL-TEICHOIC ACID--PEPTIDOGLYCAN TEICHOIC ACID TRANSFERASE TAGU"/>
    <property type="match status" value="1"/>
</dbReference>
<dbReference type="InterPro" id="IPR004474">
    <property type="entry name" value="LytR_CpsA_psr"/>
</dbReference>
<dbReference type="Gene3D" id="3.40.630.190">
    <property type="entry name" value="LCP protein"/>
    <property type="match status" value="1"/>
</dbReference>
<feature type="transmembrane region" description="Helical" evidence="2">
    <location>
        <begin position="6"/>
        <end position="24"/>
    </location>
</feature>
<organism evidence="4 5">
    <name type="scientific">Paenibacillus lautus</name>
    <name type="common">Bacillus lautus</name>
    <dbReference type="NCBI Taxonomy" id="1401"/>
    <lineage>
        <taxon>Bacteria</taxon>
        <taxon>Bacillati</taxon>
        <taxon>Bacillota</taxon>
        <taxon>Bacilli</taxon>
        <taxon>Bacillales</taxon>
        <taxon>Paenibacillaceae</taxon>
        <taxon>Paenibacillus</taxon>
    </lineage>
</organism>
<keyword evidence="2" id="KW-0812">Transmembrane</keyword>
<feature type="domain" description="Cell envelope-related transcriptional attenuator" evidence="3">
    <location>
        <begin position="83"/>
        <end position="227"/>
    </location>
</feature>
<sequence>MKLKKWIGISLTILILLSGLGYIFRKELSWMAFHVFFAKDIKDTLDRSYKPVGPDSPDPVVEATKPFSVLLLGVDQREDEPARSDTIIYSVIRPDLNKILLVSIPRDTYTEVIGRGVTSRINSAYAHGGAKMAIDTVEHLFQHPVDYYAAINFYGLTDIVNALDGIKLPIDKVIENKSANHIKLRIEPNKPIYDGTEALNYVRYREDSDFNRTMRQRIFLSALMDRVFELKNITKIPELIRIGGSNLTMDLNSDFILNLGENLFFNDSPPTFENYMLKGKDLVIRGDYFYDPDDSDIRYIQELLANWSDEETKLEDLMIPGAK</sequence>
<evidence type="ECO:0000256" key="2">
    <source>
        <dbReference type="SAM" id="Phobius"/>
    </source>
</evidence>